<dbReference type="InterPro" id="IPR009057">
    <property type="entry name" value="Homeodomain-like_sf"/>
</dbReference>
<dbReference type="InterPro" id="IPR050109">
    <property type="entry name" value="HTH-type_TetR-like_transc_reg"/>
</dbReference>
<dbReference type="Gene3D" id="1.10.357.10">
    <property type="entry name" value="Tetracycline Repressor, domain 2"/>
    <property type="match status" value="1"/>
</dbReference>
<reference evidence="7" key="1">
    <citation type="journal article" date="2019" name="Int. J. Syst. Evol. Microbiol.">
        <title>The Global Catalogue of Microorganisms (GCM) 10K type strain sequencing project: providing services to taxonomists for standard genome sequencing and annotation.</title>
        <authorList>
            <consortium name="The Broad Institute Genomics Platform"/>
            <consortium name="The Broad Institute Genome Sequencing Center for Infectious Disease"/>
            <person name="Wu L."/>
            <person name="Ma J."/>
        </authorList>
    </citation>
    <scope>NUCLEOTIDE SEQUENCE [LARGE SCALE GENOMIC DNA]</scope>
    <source>
        <strain evidence="7">JCM 9377</strain>
    </source>
</reference>
<name>A0ABP6QM49_9ACTN</name>
<dbReference type="PANTHER" id="PTHR30055:SF234">
    <property type="entry name" value="HTH-TYPE TRANSCRIPTIONAL REGULATOR BETI"/>
    <property type="match status" value="1"/>
</dbReference>
<proteinExistence type="predicted"/>
<dbReference type="RefSeq" id="WP_344839424.1">
    <property type="nucleotide sequence ID" value="NZ_BAAAUV010000046.1"/>
</dbReference>
<evidence type="ECO:0000313" key="7">
    <source>
        <dbReference type="Proteomes" id="UP001501237"/>
    </source>
</evidence>
<gene>
    <name evidence="6" type="ORF">GCM10010468_79010</name>
</gene>
<protein>
    <submittedName>
        <fullName evidence="6">TetR/AcrR family transcriptional regulator</fullName>
    </submittedName>
</protein>
<evidence type="ECO:0000256" key="4">
    <source>
        <dbReference type="PROSITE-ProRule" id="PRU00335"/>
    </source>
</evidence>
<evidence type="ECO:0000259" key="5">
    <source>
        <dbReference type="PROSITE" id="PS50977"/>
    </source>
</evidence>
<dbReference type="SUPFAM" id="SSF46689">
    <property type="entry name" value="Homeodomain-like"/>
    <property type="match status" value="1"/>
</dbReference>
<keyword evidence="1" id="KW-0805">Transcription regulation</keyword>
<dbReference type="Proteomes" id="UP001501237">
    <property type="component" value="Unassembled WGS sequence"/>
</dbReference>
<dbReference type="Pfam" id="PF00440">
    <property type="entry name" value="TetR_N"/>
    <property type="match status" value="1"/>
</dbReference>
<evidence type="ECO:0000256" key="3">
    <source>
        <dbReference type="ARBA" id="ARBA00023163"/>
    </source>
</evidence>
<evidence type="ECO:0000256" key="1">
    <source>
        <dbReference type="ARBA" id="ARBA00023015"/>
    </source>
</evidence>
<dbReference type="EMBL" id="BAAAUV010000046">
    <property type="protein sequence ID" value="GAA3241646.1"/>
    <property type="molecule type" value="Genomic_DNA"/>
</dbReference>
<organism evidence="6 7">
    <name type="scientific">Actinocorallia longicatena</name>
    <dbReference type="NCBI Taxonomy" id="111803"/>
    <lineage>
        <taxon>Bacteria</taxon>
        <taxon>Bacillati</taxon>
        <taxon>Actinomycetota</taxon>
        <taxon>Actinomycetes</taxon>
        <taxon>Streptosporangiales</taxon>
        <taxon>Thermomonosporaceae</taxon>
        <taxon>Actinocorallia</taxon>
    </lineage>
</organism>
<dbReference type="InterPro" id="IPR001647">
    <property type="entry name" value="HTH_TetR"/>
</dbReference>
<comment type="caution">
    <text evidence="6">The sequence shown here is derived from an EMBL/GenBank/DDBJ whole genome shotgun (WGS) entry which is preliminary data.</text>
</comment>
<dbReference type="PROSITE" id="PS50977">
    <property type="entry name" value="HTH_TETR_2"/>
    <property type="match status" value="1"/>
</dbReference>
<evidence type="ECO:0000256" key="2">
    <source>
        <dbReference type="ARBA" id="ARBA00023125"/>
    </source>
</evidence>
<keyword evidence="2 4" id="KW-0238">DNA-binding</keyword>
<keyword evidence="7" id="KW-1185">Reference proteome</keyword>
<evidence type="ECO:0000313" key="6">
    <source>
        <dbReference type="EMBL" id="GAA3241646.1"/>
    </source>
</evidence>
<keyword evidence="3" id="KW-0804">Transcription</keyword>
<comment type="caution">
    <text evidence="4">Lacks conserved residue(s) required for the propagation of feature annotation.</text>
</comment>
<sequence>MNSGGDLRERLITAAERLFAERGLEAVSLREINAAAGTRNASALQYHFGDRAGLVRAVLARHDTEVEARRHALLDQYEADGRPDLHTLVAALVRPLAAELDAEGGVGYLQVLADVLNRPRPPFSAPEDPDTSTHRWRALVLPMLDPLAVSHHRRFLAVRFTITELARRPRVSSRTDHALFVSDLIDLVTGLLAAPVSAGTRAASRARAQGHV</sequence>
<dbReference type="PANTHER" id="PTHR30055">
    <property type="entry name" value="HTH-TYPE TRANSCRIPTIONAL REGULATOR RUTR"/>
    <property type="match status" value="1"/>
</dbReference>
<accession>A0ABP6QM49</accession>
<feature type="domain" description="HTH tetR-type" evidence="5">
    <location>
        <begin position="5"/>
        <end position="66"/>
    </location>
</feature>